<evidence type="ECO:0000313" key="4">
    <source>
        <dbReference type="Proteomes" id="UP000316801"/>
    </source>
</evidence>
<proteinExistence type="predicted"/>
<dbReference type="Gene3D" id="3.30.465.10">
    <property type="match status" value="1"/>
</dbReference>
<name>A0A549T0C3_9HYPH</name>
<protein>
    <submittedName>
        <fullName evidence="3">FAD-binding oxidoreductase</fullName>
    </submittedName>
</protein>
<dbReference type="GO" id="GO:0071949">
    <property type="term" value="F:FAD binding"/>
    <property type="evidence" value="ECO:0007669"/>
    <property type="project" value="InterPro"/>
</dbReference>
<reference evidence="3 4" key="1">
    <citation type="submission" date="2019-07" db="EMBL/GenBank/DDBJ databases">
        <title>Ln-dependent methylotrophs.</title>
        <authorList>
            <person name="Tani A."/>
        </authorList>
    </citation>
    <scope>NUCLEOTIDE SEQUENCE [LARGE SCALE GENOMIC DNA]</scope>
    <source>
        <strain evidence="3 4">SM12</strain>
    </source>
</reference>
<dbReference type="EMBL" id="VJMG01000066">
    <property type="protein sequence ID" value="TRL35332.1"/>
    <property type="molecule type" value="Genomic_DNA"/>
</dbReference>
<dbReference type="AlphaFoldDB" id="A0A549T0C3"/>
<evidence type="ECO:0000256" key="1">
    <source>
        <dbReference type="ARBA" id="ARBA00022827"/>
    </source>
</evidence>
<dbReference type="InterPro" id="IPR010031">
    <property type="entry name" value="FAD_lactone_oxidase-like"/>
</dbReference>
<dbReference type="Proteomes" id="UP000316801">
    <property type="component" value="Unassembled WGS sequence"/>
</dbReference>
<organism evidence="3 4">
    <name type="scientific">Rhizobium straminoryzae</name>
    <dbReference type="NCBI Taxonomy" id="1387186"/>
    <lineage>
        <taxon>Bacteria</taxon>
        <taxon>Pseudomonadati</taxon>
        <taxon>Pseudomonadota</taxon>
        <taxon>Alphaproteobacteria</taxon>
        <taxon>Hyphomicrobiales</taxon>
        <taxon>Rhizobiaceae</taxon>
        <taxon>Rhizobium/Agrobacterium group</taxon>
        <taxon>Rhizobium</taxon>
    </lineage>
</organism>
<dbReference type="InterPro" id="IPR016166">
    <property type="entry name" value="FAD-bd_PCMH"/>
</dbReference>
<dbReference type="SUPFAM" id="SSF56176">
    <property type="entry name" value="FAD-binding/transporter-associated domain-like"/>
    <property type="match status" value="1"/>
</dbReference>
<feature type="domain" description="FAD-binding PCMH-type" evidence="2">
    <location>
        <begin position="16"/>
        <end position="188"/>
    </location>
</feature>
<dbReference type="InterPro" id="IPR036318">
    <property type="entry name" value="FAD-bd_PCMH-like_sf"/>
</dbReference>
<keyword evidence="1" id="KW-0285">Flavoprotein</keyword>
<accession>A0A549T0C3</accession>
<keyword evidence="4" id="KW-1185">Reference proteome</keyword>
<dbReference type="InterPro" id="IPR006094">
    <property type="entry name" value="Oxid_FAD_bind_N"/>
</dbReference>
<dbReference type="Pfam" id="PF01565">
    <property type="entry name" value="FAD_binding_4"/>
    <property type="match status" value="1"/>
</dbReference>
<evidence type="ECO:0000259" key="2">
    <source>
        <dbReference type="PROSITE" id="PS51387"/>
    </source>
</evidence>
<dbReference type="InterPro" id="IPR016169">
    <property type="entry name" value="FAD-bd_PCMH_sub2"/>
</dbReference>
<dbReference type="PANTHER" id="PTHR43762:SF1">
    <property type="entry name" value="D-ARABINONO-1,4-LACTONE OXIDASE"/>
    <property type="match status" value="1"/>
</dbReference>
<dbReference type="GO" id="GO:0016899">
    <property type="term" value="F:oxidoreductase activity, acting on the CH-OH group of donors, oxygen as acceptor"/>
    <property type="evidence" value="ECO:0007669"/>
    <property type="project" value="InterPro"/>
</dbReference>
<dbReference type="PANTHER" id="PTHR43762">
    <property type="entry name" value="L-GULONOLACTONE OXIDASE"/>
    <property type="match status" value="1"/>
</dbReference>
<gene>
    <name evidence="3" type="ORF">FNA46_20285</name>
</gene>
<sequence length="445" mass="48528">MNPFSPSDSIRSWGGVLKAPHHVARPGWRSELSRLVLSGRQQGYRLLACGLRRSYGDSGLNPHEGLIDMTGLDRMITLDPATRRIRVEAGASFDAILQVIVRQGLFLPVTPGTRFVTVGGAIANDVHGKNHHRHGTIGRWVRRLGLLRSDGLELDLAPDDPSGLFQATIGGLGLTGVITWAEIELMPIASAMMDVENIPFGKLDEFFTLAADSEDAFDYTVSWIDCLSGGERLGRGIFTRGNHAGTGSILPDRGNTLLTMPVNLPGLAMNRYSISAFNALYVWNGRRKSGTARTGLHPFFYPLDSIGRWNRMYGRNGMYQYQSVVPAAVQKEATHDMLKAISASGQGSFLAVLKTFGDVASPGLLSFPAPGTTLALDFPNRGDVTLKLMGRLDAIVREAGGRLYPAKDGRMSAAMFQAGYPAWQEFAKYVDAGFSSHFWKRVSQI</sequence>
<evidence type="ECO:0000313" key="3">
    <source>
        <dbReference type="EMBL" id="TRL35332.1"/>
    </source>
</evidence>
<keyword evidence="1" id="KW-0274">FAD</keyword>
<dbReference type="PROSITE" id="PS51387">
    <property type="entry name" value="FAD_PCMH"/>
    <property type="match status" value="1"/>
</dbReference>
<comment type="caution">
    <text evidence="3">The sequence shown here is derived from an EMBL/GenBank/DDBJ whole genome shotgun (WGS) entry which is preliminary data.</text>
</comment>